<evidence type="ECO:0000256" key="3">
    <source>
        <dbReference type="ARBA" id="ARBA00022448"/>
    </source>
</evidence>
<evidence type="ECO:0000256" key="5">
    <source>
        <dbReference type="ARBA" id="ARBA00022519"/>
    </source>
</evidence>
<comment type="similarity">
    <text evidence="2">Belongs to the GSP K family.</text>
</comment>
<dbReference type="GO" id="GO:0009306">
    <property type="term" value="P:protein secretion"/>
    <property type="evidence" value="ECO:0007669"/>
    <property type="project" value="InterPro"/>
</dbReference>
<feature type="domain" description="T2SS protein K first SAM-like" evidence="10">
    <location>
        <begin position="118"/>
        <end position="180"/>
    </location>
</feature>
<dbReference type="EMBL" id="JAAGRR010000202">
    <property type="protein sequence ID" value="NDY43542.1"/>
    <property type="molecule type" value="Genomic_DNA"/>
</dbReference>
<keyword evidence="4" id="KW-1003">Cell membrane</keyword>
<dbReference type="Pfam" id="PF21687">
    <property type="entry name" value="T2SSK_1st"/>
    <property type="match status" value="1"/>
</dbReference>
<sequence length="275" mass="29289">MRRDGGTALILVLWVLALLTTLGGLFALETRIRRNLGQAAWDGLRARAAAHSILNLVLAARRAGGEAAMPADGLPRAVVLGGREVTFTLEDERGKVDLNQAPEALIRAVVEGLFGMEGRERAAAVADGILDWRDADDLPRLDGAEAPNYEARVPPIRPADGPFHLVEELLLVHGVTRTAFEGTSLAGRAGEAPPAIGLRRVFTVYNGTDRVDTRFAPAPLRELVPGTMAGEITGAGVLRLQVAWGGRRVEIYFRPRAGGGAETLQWTEGGWPGGG</sequence>
<dbReference type="RefSeq" id="WP_163299873.1">
    <property type="nucleotide sequence ID" value="NZ_JAAGRR010000202.1"/>
</dbReference>
<dbReference type="SUPFAM" id="SSF158544">
    <property type="entry name" value="GspK insert domain-like"/>
    <property type="match status" value="1"/>
</dbReference>
<keyword evidence="8" id="KW-1133">Transmembrane helix</keyword>
<accession>A0A6N9TQJ3</accession>
<evidence type="ECO:0000259" key="10">
    <source>
        <dbReference type="Pfam" id="PF21687"/>
    </source>
</evidence>
<evidence type="ECO:0000256" key="1">
    <source>
        <dbReference type="ARBA" id="ARBA00004533"/>
    </source>
</evidence>
<dbReference type="PANTHER" id="PTHR38831">
    <property type="entry name" value="TYPE II SECRETION SYSTEM PROTEIN K"/>
    <property type="match status" value="1"/>
</dbReference>
<evidence type="ECO:0000256" key="2">
    <source>
        <dbReference type="ARBA" id="ARBA00007246"/>
    </source>
</evidence>
<dbReference type="InterPro" id="IPR038072">
    <property type="entry name" value="GspK_central_sf"/>
</dbReference>
<dbReference type="AlphaFoldDB" id="A0A6N9TQJ3"/>
<name>A0A6N9TQJ3_DISTH</name>
<dbReference type="InterPro" id="IPR005628">
    <property type="entry name" value="GspK"/>
</dbReference>
<evidence type="ECO:0000256" key="8">
    <source>
        <dbReference type="ARBA" id="ARBA00022989"/>
    </source>
</evidence>
<comment type="subcellular location">
    <subcellularLocation>
        <location evidence="1">Cell inner membrane</location>
    </subcellularLocation>
</comment>
<keyword evidence="9" id="KW-0472">Membrane</keyword>
<gene>
    <name evidence="11" type="ORF">G3N55_11920</name>
</gene>
<keyword evidence="3" id="KW-0813">Transport</keyword>
<comment type="caution">
    <text evidence="11">The sequence shown here is derived from an EMBL/GenBank/DDBJ whole genome shotgun (WGS) entry which is preliminary data.</text>
</comment>
<proteinExistence type="inferred from homology"/>
<dbReference type="Gene3D" id="1.10.40.60">
    <property type="entry name" value="EpsJ-like"/>
    <property type="match status" value="1"/>
</dbReference>
<keyword evidence="6" id="KW-0812">Transmembrane</keyword>
<dbReference type="Proteomes" id="UP000469346">
    <property type="component" value="Unassembled WGS sequence"/>
</dbReference>
<evidence type="ECO:0000313" key="12">
    <source>
        <dbReference type="Proteomes" id="UP000469346"/>
    </source>
</evidence>
<evidence type="ECO:0000256" key="9">
    <source>
        <dbReference type="ARBA" id="ARBA00023136"/>
    </source>
</evidence>
<keyword evidence="5" id="KW-0997">Cell inner membrane</keyword>
<dbReference type="GO" id="GO:0005886">
    <property type="term" value="C:plasma membrane"/>
    <property type="evidence" value="ECO:0007669"/>
    <property type="project" value="UniProtKB-SubCell"/>
</dbReference>
<dbReference type="PANTHER" id="PTHR38831:SF2">
    <property type="entry name" value="TYPE II SECRETION SYSTEM PROTEIN K"/>
    <property type="match status" value="1"/>
</dbReference>
<dbReference type="InterPro" id="IPR049031">
    <property type="entry name" value="T2SSK_SAM-like_1st"/>
</dbReference>
<evidence type="ECO:0000313" key="11">
    <source>
        <dbReference type="EMBL" id="NDY43542.1"/>
    </source>
</evidence>
<keyword evidence="7" id="KW-0653">Protein transport</keyword>
<organism evidence="11 12">
    <name type="scientific">Dissulfurirhabdus thermomarina</name>
    <dbReference type="NCBI Taxonomy" id="1765737"/>
    <lineage>
        <taxon>Bacteria</taxon>
        <taxon>Deltaproteobacteria</taxon>
        <taxon>Dissulfurirhabdaceae</taxon>
        <taxon>Dissulfurirhabdus</taxon>
    </lineage>
</organism>
<reference evidence="11 12" key="1">
    <citation type="submission" date="2020-02" db="EMBL/GenBank/DDBJ databases">
        <title>Comparative genomics of sulfur disproportionating microorganisms.</title>
        <authorList>
            <person name="Ward L.M."/>
            <person name="Bertran E."/>
            <person name="Johnston D.T."/>
        </authorList>
    </citation>
    <scope>NUCLEOTIDE SEQUENCE [LARGE SCALE GENOMIC DNA]</scope>
    <source>
        <strain evidence="11 12">DSM 100025</strain>
    </source>
</reference>
<keyword evidence="12" id="KW-1185">Reference proteome</keyword>
<evidence type="ECO:0000256" key="4">
    <source>
        <dbReference type="ARBA" id="ARBA00022475"/>
    </source>
</evidence>
<evidence type="ECO:0000256" key="7">
    <source>
        <dbReference type="ARBA" id="ARBA00022927"/>
    </source>
</evidence>
<protein>
    <submittedName>
        <fullName evidence="11">General secretion pathway protein GspK</fullName>
    </submittedName>
</protein>
<evidence type="ECO:0000256" key="6">
    <source>
        <dbReference type="ARBA" id="ARBA00022692"/>
    </source>
</evidence>